<protein>
    <submittedName>
        <fullName evidence="1">Uncharacterized protein</fullName>
    </submittedName>
</protein>
<comment type="caution">
    <text evidence="1">The sequence shown here is derived from an EMBL/GenBank/DDBJ whole genome shotgun (WGS) entry which is preliminary data.</text>
</comment>
<dbReference type="RefSeq" id="WP_163946125.1">
    <property type="nucleotide sequence ID" value="NZ_JAAFZH010000003.1"/>
</dbReference>
<gene>
    <name evidence="1" type="ORF">GK108_08985</name>
</gene>
<dbReference type="AlphaFoldDB" id="A0A6L9L3B6"/>
<evidence type="ECO:0000313" key="2">
    <source>
        <dbReference type="Proteomes" id="UP000474175"/>
    </source>
</evidence>
<reference evidence="1 2" key="1">
    <citation type="submission" date="2020-02" db="EMBL/GenBank/DDBJ databases">
        <title>Draft genome sequence of two Spirosoma agri KCTC 52727 and Spirosoma terrae KCTC 52035.</title>
        <authorList>
            <person name="Rojas J."/>
            <person name="Ambika Manirajan B."/>
            <person name="Suarez C."/>
            <person name="Ratering S."/>
            <person name="Schnell S."/>
        </authorList>
    </citation>
    <scope>NUCLEOTIDE SEQUENCE [LARGE SCALE GENOMIC DNA]</scope>
    <source>
        <strain evidence="1 2">KCTC 52035</strain>
    </source>
</reference>
<accession>A0A6L9L3B6</accession>
<organism evidence="1 2">
    <name type="scientific">Spirosoma terrae</name>
    <dbReference type="NCBI Taxonomy" id="1968276"/>
    <lineage>
        <taxon>Bacteria</taxon>
        <taxon>Pseudomonadati</taxon>
        <taxon>Bacteroidota</taxon>
        <taxon>Cytophagia</taxon>
        <taxon>Cytophagales</taxon>
        <taxon>Cytophagaceae</taxon>
        <taxon>Spirosoma</taxon>
    </lineage>
</organism>
<evidence type="ECO:0000313" key="1">
    <source>
        <dbReference type="EMBL" id="NDU95006.1"/>
    </source>
</evidence>
<keyword evidence="2" id="KW-1185">Reference proteome</keyword>
<dbReference type="EMBL" id="JAAFZH010000003">
    <property type="protein sequence ID" value="NDU95006.1"/>
    <property type="molecule type" value="Genomic_DNA"/>
</dbReference>
<name>A0A6L9L3B6_9BACT</name>
<dbReference type="Proteomes" id="UP000474175">
    <property type="component" value="Unassembled WGS sequence"/>
</dbReference>
<sequence>MKEIRNLPMDSSLVIIMEATALLSDSCLPSCWPRNFLDKKIEPHYIGYIRQTKPNLLMRVMGRPLHIDVDKSYLDLIEEAGKNTIESIGQQELKTLSNQRVHLELADFLPRELKDNELGYLNVSHVTVNSRQDQAVFFYELSGEVTLSWIVCLRRTNSRWYIDYKKRLAIS</sequence>
<proteinExistence type="predicted"/>